<feature type="transmembrane region" description="Helical" evidence="7">
    <location>
        <begin position="84"/>
        <end position="105"/>
    </location>
</feature>
<keyword evidence="3" id="KW-0997">Cell inner membrane</keyword>
<gene>
    <name evidence="9" type="ORF">RWE15_02685</name>
</gene>
<dbReference type="EMBL" id="JAWDIP010000003">
    <property type="protein sequence ID" value="MDY0393540.1"/>
    <property type="molecule type" value="Genomic_DNA"/>
</dbReference>
<dbReference type="Proteomes" id="UP001281447">
    <property type="component" value="Unassembled WGS sequence"/>
</dbReference>
<evidence type="ECO:0000256" key="3">
    <source>
        <dbReference type="ARBA" id="ARBA00022519"/>
    </source>
</evidence>
<feature type="domain" description="TRAP C4-dicarboxylate transport system permease DctM subunit" evidence="8">
    <location>
        <begin position="7"/>
        <end position="104"/>
    </location>
</feature>
<evidence type="ECO:0000256" key="1">
    <source>
        <dbReference type="ARBA" id="ARBA00004429"/>
    </source>
</evidence>
<sequence>MYMTILFGLFLLLIILRVPIAVALAISTIIVFLLTGDFDLSTVPQTMFTALDSTTLIAIPGFVFAGTIMARGGIAKYLISAMKAWVGHVSGGLSVVTVLACAFFCRY</sequence>
<evidence type="ECO:0000259" key="8">
    <source>
        <dbReference type="Pfam" id="PF06808"/>
    </source>
</evidence>
<evidence type="ECO:0000256" key="6">
    <source>
        <dbReference type="ARBA" id="ARBA00023136"/>
    </source>
</evidence>
<keyword evidence="5 7" id="KW-1133">Transmembrane helix</keyword>
<comment type="subcellular location">
    <subcellularLocation>
        <location evidence="1">Cell inner membrane</location>
        <topology evidence="1">Multi-pass membrane protein</topology>
    </subcellularLocation>
</comment>
<keyword evidence="10" id="KW-1185">Reference proteome</keyword>
<dbReference type="Pfam" id="PF06808">
    <property type="entry name" value="DctM"/>
    <property type="match status" value="1"/>
</dbReference>
<dbReference type="InterPro" id="IPR004681">
    <property type="entry name" value="TRAP_DctM"/>
</dbReference>
<name>A0ABU5C2Y7_9BACI</name>
<evidence type="ECO:0000256" key="4">
    <source>
        <dbReference type="ARBA" id="ARBA00022692"/>
    </source>
</evidence>
<protein>
    <submittedName>
        <fullName evidence="9">TRAP transporter large permease subunit</fullName>
    </submittedName>
</protein>
<evidence type="ECO:0000256" key="2">
    <source>
        <dbReference type="ARBA" id="ARBA00022475"/>
    </source>
</evidence>
<evidence type="ECO:0000313" key="10">
    <source>
        <dbReference type="Proteomes" id="UP001281447"/>
    </source>
</evidence>
<evidence type="ECO:0000313" key="9">
    <source>
        <dbReference type="EMBL" id="MDY0393540.1"/>
    </source>
</evidence>
<dbReference type="PANTHER" id="PTHR33362">
    <property type="entry name" value="SIALIC ACID TRAP TRANSPORTER PERMEASE PROTEIN SIAT-RELATED"/>
    <property type="match status" value="1"/>
</dbReference>
<evidence type="ECO:0000256" key="7">
    <source>
        <dbReference type="SAM" id="Phobius"/>
    </source>
</evidence>
<proteinExistence type="predicted"/>
<accession>A0ABU5C2Y7</accession>
<reference evidence="9 10" key="1">
    <citation type="submission" date="2023-10" db="EMBL/GenBank/DDBJ databases">
        <title>Virgibacillus halophilus 5B73C genome.</title>
        <authorList>
            <person name="Miliotis G."/>
            <person name="Sengupta P."/>
            <person name="Hameed A."/>
            <person name="Chuvochina M."/>
            <person name="Mcdonagh F."/>
            <person name="Simpson A.C."/>
            <person name="Singh N.K."/>
            <person name="Rekha P.D."/>
            <person name="Raman K."/>
            <person name="Hugenholtz P."/>
            <person name="Venkateswaran K."/>
        </authorList>
    </citation>
    <scope>NUCLEOTIDE SEQUENCE [LARGE SCALE GENOMIC DNA]</scope>
    <source>
        <strain evidence="9 10">5B73C</strain>
    </source>
</reference>
<keyword evidence="4 7" id="KW-0812">Transmembrane</keyword>
<comment type="caution">
    <text evidence="9">The sequence shown here is derived from an EMBL/GenBank/DDBJ whole genome shotgun (WGS) entry which is preliminary data.</text>
</comment>
<evidence type="ECO:0000256" key="5">
    <source>
        <dbReference type="ARBA" id="ARBA00022989"/>
    </source>
</evidence>
<dbReference type="InterPro" id="IPR010656">
    <property type="entry name" value="DctM"/>
</dbReference>
<dbReference type="PANTHER" id="PTHR33362:SF5">
    <property type="entry name" value="C4-DICARBOXYLATE TRAP TRANSPORTER LARGE PERMEASE PROTEIN DCTM"/>
    <property type="match status" value="1"/>
</dbReference>
<feature type="transmembrane region" description="Helical" evidence="7">
    <location>
        <begin position="49"/>
        <end position="72"/>
    </location>
</feature>
<organism evidence="9 10">
    <name type="scientific">Tigheibacillus halophilus</name>
    <dbReference type="NCBI Taxonomy" id="361280"/>
    <lineage>
        <taxon>Bacteria</taxon>
        <taxon>Bacillati</taxon>
        <taxon>Bacillota</taxon>
        <taxon>Bacilli</taxon>
        <taxon>Bacillales</taxon>
        <taxon>Bacillaceae</taxon>
        <taxon>Tigheibacillus</taxon>
    </lineage>
</organism>
<keyword evidence="6 7" id="KW-0472">Membrane</keyword>
<keyword evidence="2" id="KW-1003">Cell membrane</keyword>